<protein>
    <submittedName>
        <fullName evidence="2">Uncharacterized protein</fullName>
    </submittedName>
</protein>
<sequence>MGKNQENASEGSIFSAYDNKVHYYGRVTMALALATMFLPVLGVALRYQVAIDWAEVAVATGGILAAFGLNGLVEPFTFAPVLGAGATYMAFTTGNVGQMKVPCVVNSQGIMGVEAGTKEGDVVATLAVGVSTLVSTIMVALAMVFVTIIYPVLSHPVIAPGINNVMAALFGALGVMIFMKDPKVASVPYLVGAVIAAVMGVGWFNAQALWMMLLLIVIAVVWAYQLFKKGALKK</sequence>
<organism evidence="2 3">
    <name type="scientific">Enterocloster lavalensis</name>
    <dbReference type="NCBI Taxonomy" id="460384"/>
    <lineage>
        <taxon>Bacteria</taxon>
        <taxon>Bacillati</taxon>
        <taxon>Bacillota</taxon>
        <taxon>Clostridia</taxon>
        <taxon>Lachnospirales</taxon>
        <taxon>Lachnospiraceae</taxon>
        <taxon>Enterocloster</taxon>
    </lineage>
</organism>
<feature type="transmembrane region" description="Helical" evidence="1">
    <location>
        <begin position="126"/>
        <end position="151"/>
    </location>
</feature>
<keyword evidence="1" id="KW-0812">Transmembrane</keyword>
<accession>A0A1I0IRP9</accession>
<feature type="transmembrane region" description="Helical" evidence="1">
    <location>
        <begin position="210"/>
        <end position="227"/>
    </location>
</feature>
<proteinExistence type="predicted"/>
<dbReference type="AlphaFoldDB" id="A0A1I0IRP9"/>
<name>A0A1I0IRP9_9FIRM</name>
<feature type="transmembrane region" description="Helical" evidence="1">
    <location>
        <begin position="186"/>
        <end position="204"/>
    </location>
</feature>
<reference evidence="3" key="1">
    <citation type="submission" date="2016-10" db="EMBL/GenBank/DDBJ databases">
        <authorList>
            <person name="Varghese N."/>
            <person name="Submissions S."/>
        </authorList>
    </citation>
    <scope>NUCLEOTIDE SEQUENCE [LARGE SCALE GENOMIC DNA]</scope>
    <source>
        <strain evidence="3">NLAE-zl-G277</strain>
    </source>
</reference>
<keyword evidence="1" id="KW-1133">Transmembrane helix</keyword>
<dbReference type="STRING" id="460384.SAMN05216313_1235"/>
<feature type="transmembrane region" description="Helical" evidence="1">
    <location>
        <begin position="23"/>
        <end position="45"/>
    </location>
</feature>
<feature type="transmembrane region" description="Helical" evidence="1">
    <location>
        <begin position="157"/>
        <end position="179"/>
    </location>
</feature>
<gene>
    <name evidence="2" type="ORF">SAMN05216313_1235</name>
</gene>
<keyword evidence="1" id="KW-0472">Membrane</keyword>
<evidence type="ECO:0000313" key="3">
    <source>
        <dbReference type="Proteomes" id="UP000198508"/>
    </source>
</evidence>
<evidence type="ECO:0000256" key="1">
    <source>
        <dbReference type="SAM" id="Phobius"/>
    </source>
</evidence>
<evidence type="ECO:0000313" key="2">
    <source>
        <dbReference type="EMBL" id="SET99190.1"/>
    </source>
</evidence>
<keyword evidence="3" id="KW-1185">Reference proteome</keyword>
<dbReference type="Proteomes" id="UP000198508">
    <property type="component" value="Unassembled WGS sequence"/>
</dbReference>
<dbReference type="EMBL" id="FOIM01000023">
    <property type="protein sequence ID" value="SET99190.1"/>
    <property type="molecule type" value="Genomic_DNA"/>
</dbReference>
<dbReference type="RefSeq" id="WP_092367473.1">
    <property type="nucleotide sequence ID" value="NZ_CABJCG010000020.1"/>
</dbReference>
<dbReference type="GeneID" id="93279335"/>